<keyword evidence="5 7" id="KW-1133">Transmembrane helix</keyword>
<feature type="transmembrane region" description="Helical" evidence="7">
    <location>
        <begin position="220"/>
        <end position="241"/>
    </location>
</feature>
<dbReference type="SUPFAM" id="SSF49344">
    <property type="entry name" value="CBD9-like"/>
    <property type="match status" value="1"/>
</dbReference>
<feature type="transmembrane region" description="Helical" evidence="7">
    <location>
        <begin position="355"/>
        <end position="376"/>
    </location>
</feature>
<feature type="transmembrane region" description="Helical" evidence="7">
    <location>
        <begin position="284"/>
        <end position="303"/>
    </location>
</feature>
<dbReference type="Gene3D" id="2.60.40.1210">
    <property type="entry name" value="Cellobiose dehydrogenase, cytochrome domain"/>
    <property type="match status" value="1"/>
</dbReference>
<dbReference type="RefSeq" id="XP_033432221.1">
    <property type="nucleotide sequence ID" value="XM_033566464.1"/>
</dbReference>
<feature type="signal peptide" evidence="8">
    <location>
        <begin position="1"/>
        <end position="16"/>
    </location>
</feature>
<dbReference type="OrthoDB" id="19261at2759"/>
<dbReference type="GeneID" id="54324471"/>
<gene>
    <name evidence="11" type="ORF">ATNIH1004_001769</name>
    <name evidence="12" type="ORF">EYZ11_007599</name>
</gene>
<dbReference type="GO" id="GO:0016020">
    <property type="term" value="C:membrane"/>
    <property type="evidence" value="ECO:0007669"/>
    <property type="project" value="UniProtKB-SubCell"/>
</dbReference>
<proteinExistence type="predicted"/>
<keyword evidence="4" id="KW-0249">Electron transport</keyword>
<evidence type="ECO:0000313" key="12">
    <source>
        <dbReference type="EMBL" id="THC92929.1"/>
    </source>
</evidence>
<evidence type="ECO:0000256" key="1">
    <source>
        <dbReference type="ARBA" id="ARBA00004370"/>
    </source>
</evidence>
<keyword evidence="3 7" id="KW-0812">Transmembrane</keyword>
<feature type="transmembrane region" description="Helical" evidence="7">
    <location>
        <begin position="253"/>
        <end position="272"/>
    </location>
</feature>
<dbReference type="Pfam" id="PF16010">
    <property type="entry name" value="CDH-cyt"/>
    <property type="match status" value="1"/>
</dbReference>
<keyword evidence="2" id="KW-0813">Transport</keyword>
<dbReference type="AlphaFoldDB" id="A0A4S3JCL4"/>
<dbReference type="SMART" id="SM00665">
    <property type="entry name" value="B561"/>
    <property type="match status" value="1"/>
</dbReference>
<dbReference type="VEuPathDB" id="FungiDB:EYZ11_007599"/>
<keyword evidence="6 7" id="KW-0472">Membrane</keyword>
<dbReference type="InterPro" id="IPR006593">
    <property type="entry name" value="Cyt_b561/ferric_Rdtase_TM"/>
</dbReference>
<dbReference type="CDD" id="cd08760">
    <property type="entry name" value="Cyt_b561_FRRS1_like"/>
    <property type="match status" value="1"/>
</dbReference>
<evidence type="ECO:0000256" key="4">
    <source>
        <dbReference type="ARBA" id="ARBA00022982"/>
    </source>
</evidence>
<evidence type="ECO:0000259" key="10">
    <source>
        <dbReference type="SMART" id="SM00665"/>
    </source>
</evidence>
<name>A0A4S3JCL4_9EURO</name>
<evidence type="ECO:0000256" key="6">
    <source>
        <dbReference type="ARBA" id="ARBA00023136"/>
    </source>
</evidence>
<evidence type="ECO:0000259" key="9">
    <source>
        <dbReference type="SMART" id="SM00664"/>
    </source>
</evidence>
<sequence>MRVSLWLASLVSCTWAHPAAFHPSGRDDISFAITVSSASSSSEPESLLFQLKAPTTTEWVALAQGDQMAGANMFLVYASSTLNNVTVSPRTAVGHVPPSYKPNSRIKLLAGTGIKDGIMTANIRCDNCLKGQGGSMDPASSATHWIWAYKDGSPMNTDDIAIRIGYHDSFGRVLVDLSHTRTDASSQDPFLDGDFSAVRPADGLSDAGSLSKMAIAHGCLMAIAFVLLFPLFAILVPLGAFIPMSVMKVHAPLQGVALAAVIAGLGLGVKMWTAGDAPIDAHPIIGIVAVAVLSLCQPALGWLQHRHFVRTRSKSWYAYGHRWLGRSAILLGVINGGLGLLGAGASYPGPLRNGMIVYTAVAAVVFVAYMAVRIVITIRTAGDRKVVDGGPYENMDSGDES</sequence>
<keyword evidence="8" id="KW-0732">Signal</keyword>
<dbReference type="EMBL" id="QUQM01000002">
    <property type="protein sequence ID" value="KAA8652860.1"/>
    <property type="molecule type" value="Genomic_DNA"/>
</dbReference>
<reference evidence="11 14" key="2">
    <citation type="submission" date="2019-08" db="EMBL/GenBank/DDBJ databases">
        <title>The genome sequence of a newly discovered highly antifungal drug resistant Aspergillus species, Aspergillus tanneri NIH 1004.</title>
        <authorList>
            <person name="Mounaud S."/>
            <person name="Singh I."/>
            <person name="Joardar V."/>
            <person name="Pakala S."/>
            <person name="Pakala S."/>
            <person name="Venepally P."/>
            <person name="Chung J.K."/>
            <person name="Losada L."/>
            <person name="Nierman W.C."/>
        </authorList>
    </citation>
    <scope>NUCLEOTIDE SEQUENCE [LARGE SCALE GENOMIC DNA]</scope>
    <source>
        <strain evidence="11 14">NIH1004</strain>
    </source>
</reference>
<feature type="domain" description="DOMON" evidence="9">
    <location>
        <begin position="59"/>
        <end position="150"/>
    </location>
</feature>
<evidence type="ECO:0000256" key="8">
    <source>
        <dbReference type="SAM" id="SignalP"/>
    </source>
</evidence>
<dbReference type="SMART" id="SM00664">
    <property type="entry name" value="DoH"/>
    <property type="match status" value="1"/>
</dbReference>
<evidence type="ECO:0000313" key="14">
    <source>
        <dbReference type="Proteomes" id="UP000324241"/>
    </source>
</evidence>
<dbReference type="STRING" id="1220188.A0A4S3JCL4"/>
<reference evidence="12 13" key="1">
    <citation type="submission" date="2019-03" db="EMBL/GenBank/DDBJ databases">
        <title>The genome sequence of a newly discovered highly antifungal drug resistant Aspergillus species, Aspergillus tanneri NIH 1004.</title>
        <authorList>
            <person name="Mounaud S."/>
            <person name="Singh I."/>
            <person name="Joardar V."/>
            <person name="Pakala S."/>
            <person name="Pakala S."/>
            <person name="Venepally P."/>
            <person name="Hoover J."/>
            <person name="Nierman W."/>
            <person name="Chung J."/>
            <person name="Losada L."/>
        </authorList>
    </citation>
    <scope>NUCLEOTIDE SEQUENCE [LARGE SCALE GENOMIC DNA]</scope>
    <source>
        <strain evidence="12 13">NIH1004</strain>
    </source>
</reference>
<dbReference type="Gene3D" id="1.20.120.1770">
    <property type="match status" value="1"/>
</dbReference>
<evidence type="ECO:0000256" key="7">
    <source>
        <dbReference type="SAM" id="Phobius"/>
    </source>
</evidence>
<evidence type="ECO:0000313" key="13">
    <source>
        <dbReference type="Proteomes" id="UP000308092"/>
    </source>
</evidence>
<dbReference type="Proteomes" id="UP000324241">
    <property type="component" value="Unassembled WGS sequence"/>
</dbReference>
<evidence type="ECO:0000256" key="3">
    <source>
        <dbReference type="ARBA" id="ARBA00022692"/>
    </source>
</evidence>
<dbReference type="Proteomes" id="UP000308092">
    <property type="component" value="Unassembled WGS sequence"/>
</dbReference>
<dbReference type="InterPro" id="IPR015920">
    <property type="entry name" value="Cellobiose_DH-like_cyt"/>
</dbReference>
<feature type="chain" id="PRO_5036122109" description="DOMON domain-containing protein" evidence="8">
    <location>
        <begin position="17"/>
        <end position="401"/>
    </location>
</feature>
<protein>
    <recommendedName>
        <fullName evidence="15">DOMON domain-containing protein</fullName>
    </recommendedName>
</protein>
<evidence type="ECO:0008006" key="15">
    <source>
        <dbReference type="Google" id="ProtNLM"/>
    </source>
</evidence>
<dbReference type="EMBL" id="SOSA01000299">
    <property type="protein sequence ID" value="THC92929.1"/>
    <property type="molecule type" value="Genomic_DNA"/>
</dbReference>
<evidence type="ECO:0000313" key="11">
    <source>
        <dbReference type="EMBL" id="KAA8652860.1"/>
    </source>
</evidence>
<organism evidence="12 13">
    <name type="scientific">Aspergillus tanneri</name>
    <dbReference type="NCBI Taxonomy" id="1220188"/>
    <lineage>
        <taxon>Eukaryota</taxon>
        <taxon>Fungi</taxon>
        <taxon>Dikarya</taxon>
        <taxon>Ascomycota</taxon>
        <taxon>Pezizomycotina</taxon>
        <taxon>Eurotiomycetes</taxon>
        <taxon>Eurotiomycetidae</taxon>
        <taxon>Eurotiales</taxon>
        <taxon>Aspergillaceae</taxon>
        <taxon>Aspergillus</taxon>
        <taxon>Aspergillus subgen. Circumdati</taxon>
    </lineage>
</organism>
<dbReference type="CDD" id="cd09630">
    <property type="entry name" value="CDH_like_cytochrome"/>
    <property type="match status" value="1"/>
</dbReference>
<comment type="subcellular location">
    <subcellularLocation>
        <location evidence="1">Membrane</location>
    </subcellularLocation>
</comment>
<feature type="transmembrane region" description="Helical" evidence="7">
    <location>
        <begin position="323"/>
        <end position="343"/>
    </location>
</feature>
<accession>A0A4S3JCL4</accession>
<dbReference type="PANTHER" id="PTHR47797">
    <property type="entry name" value="DEHYDROGENASE, PUTATIVE (AFU_ORTHOLOGUE AFUA_8G05805)-RELATED"/>
    <property type="match status" value="1"/>
</dbReference>
<evidence type="ECO:0000256" key="5">
    <source>
        <dbReference type="ARBA" id="ARBA00022989"/>
    </source>
</evidence>
<comment type="caution">
    <text evidence="12">The sequence shown here is derived from an EMBL/GenBank/DDBJ whole genome shotgun (WGS) entry which is preliminary data.</text>
</comment>
<keyword evidence="13" id="KW-1185">Reference proteome</keyword>
<dbReference type="InterPro" id="IPR005018">
    <property type="entry name" value="DOMON_domain"/>
</dbReference>
<evidence type="ECO:0000256" key="2">
    <source>
        <dbReference type="ARBA" id="ARBA00022448"/>
    </source>
</evidence>
<dbReference type="PANTHER" id="PTHR47797:SF1">
    <property type="entry name" value="CYTOCHROME B561 DOMAIN-CONTAINING PROTEIN-RELATED"/>
    <property type="match status" value="1"/>
</dbReference>
<feature type="domain" description="Cytochrome b561" evidence="10">
    <location>
        <begin position="216"/>
        <end position="340"/>
    </location>
</feature>